<keyword evidence="14" id="KW-1185">Reference proteome</keyword>
<evidence type="ECO:0000256" key="2">
    <source>
        <dbReference type="ARBA" id="ARBA00022448"/>
    </source>
</evidence>
<reference evidence="11 13" key="1">
    <citation type="submission" date="2020-05" db="EMBL/GenBank/DDBJ databases">
        <title>Characterization of novel class B3 metallo-beta-lactamase from novel Pseudomonas species.</title>
        <authorList>
            <person name="Yamada K."/>
            <person name="Aoki K."/>
            <person name="Ishii Y."/>
        </authorList>
    </citation>
    <scope>NUCLEOTIDE SEQUENCE [LARGE SCALE GENOMIC DNA]</scope>
    <source>
        <strain evidence="11 13">TUM18999</strain>
        <strain evidence="12 14">TUM20286</strain>
    </source>
</reference>
<comment type="subcellular location">
    <subcellularLocation>
        <location evidence="1">Cell inner membrane</location>
    </subcellularLocation>
</comment>
<evidence type="ECO:0000256" key="7">
    <source>
        <dbReference type="ARBA" id="ARBA00022989"/>
    </source>
</evidence>
<keyword evidence="6" id="KW-0653">Protein transport</keyword>
<keyword evidence="3" id="KW-1003">Cell membrane</keyword>
<accession>A0A6J4E2D4</accession>
<evidence type="ECO:0000313" key="12">
    <source>
        <dbReference type="EMBL" id="GJN51573.1"/>
    </source>
</evidence>
<evidence type="ECO:0000256" key="6">
    <source>
        <dbReference type="ARBA" id="ARBA00022927"/>
    </source>
</evidence>
<evidence type="ECO:0000256" key="8">
    <source>
        <dbReference type="ARBA" id="ARBA00023136"/>
    </source>
</evidence>
<keyword evidence="8" id="KW-0472">Membrane</keyword>
<evidence type="ECO:0000313" key="11">
    <source>
        <dbReference type="EMBL" id="BCG23529.1"/>
    </source>
</evidence>
<dbReference type="Pfam" id="PF11356">
    <property type="entry name" value="T2SSC"/>
    <property type="match status" value="1"/>
</dbReference>
<evidence type="ECO:0000259" key="10">
    <source>
        <dbReference type="Pfam" id="PF11356"/>
    </source>
</evidence>
<keyword evidence="4" id="KW-0997">Cell inner membrane</keyword>
<dbReference type="InterPro" id="IPR024961">
    <property type="entry name" value="T2SS_GspC_N"/>
</dbReference>
<feature type="region of interest" description="Disordered" evidence="9">
    <location>
        <begin position="130"/>
        <end position="188"/>
    </location>
</feature>
<evidence type="ECO:0000313" key="14">
    <source>
        <dbReference type="Proteomes" id="UP001054892"/>
    </source>
</evidence>
<evidence type="ECO:0000256" key="1">
    <source>
        <dbReference type="ARBA" id="ARBA00004533"/>
    </source>
</evidence>
<keyword evidence="7" id="KW-1133">Transmembrane helix</keyword>
<dbReference type="EMBL" id="AP023189">
    <property type="protein sequence ID" value="BCG23529.1"/>
    <property type="molecule type" value="Genomic_DNA"/>
</dbReference>
<organism evidence="11 13">
    <name type="scientific">Pseudomonas tohonis</name>
    <dbReference type="NCBI Taxonomy" id="2725477"/>
    <lineage>
        <taxon>Bacteria</taxon>
        <taxon>Pseudomonadati</taxon>
        <taxon>Pseudomonadota</taxon>
        <taxon>Gammaproteobacteria</taxon>
        <taxon>Pseudomonadales</taxon>
        <taxon>Pseudomonadaceae</taxon>
        <taxon>Pseudomonas</taxon>
    </lineage>
</organism>
<feature type="domain" description="Type II secretion system protein GspC N-terminal" evidence="10">
    <location>
        <begin position="42"/>
        <end position="122"/>
    </location>
</feature>
<dbReference type="AlphaFoldDB" id="A0A6J4E2D4"/>
<proteinExistence type="predicted"/>
<evidence type="ECO:0000256" key="9">
    <source>
        <dbReference type="SAM" id="MobiDB-lite"/>
    </source>
</evidence>
<dbReference type="Proteomes" id="UP000509383">
    <property type="component" value="Chromosome"/>
</dbReference>
<evidence type="ECO:0000313" key="13">
    <source>
        <dbReference type="Proteomes" id="UP000509383"/>
    </source>
</evidence>
<dbReference type="EMBL" id="BQKM01000002">
    <property type="protein sequence ID" value="GJN51573.1"/>
    <property type="molecule type" value="Genomic_DNA"/>
</dbReference>
<dbReference type="Gene3D" id="2.30.30.830">
    <property type="match status" value="1"/>
</dbReference>
<feature type="compositionally biased region" description="Basic and acidic residues" evidence="9">
    <location>
        <begin position="156"/>
        <end position="170"/>
    </location>
</feature>
<dbReference type="GO" id="GO:0015031">
    <property type="term" value="P:protein transport"/>
    <property type="evidence" value="ECO:0007669"/>
    <property type="project" value="UniProtKB-KW"/>
</dbReference>
<protein>
    <recommendedName>
        <fullName evidence="10">Type II secretion system protein GspC N-terminal domain-containing protein</fullName>
    </recommendedName>
</protein>
<evidence type="ECO:0000256" key="4">
    <source>
        <dbReference type="ARBA" id="ARBA00022519"/>
    </source>
</evidence>
<name>A0A6J4E2D4_9PSED</name>
<dbReference type="Proteomes" id="UP001054892">
    <property type="component" value="Unassembled WGS sequence"/>
</dbReference>
<keyword evidence="2" id="KW-0813">Transport</keyword>
<dbReference type="KEGG" id="ptw:TUM18999_17200"/>
<dbReference type="GO" id="GO:0005886">
    <property type="term" value="C:plasma membrane"/>
    <property type="evidence" value="ECO:0007669"/>
    <property type="project" value="UniProtKB-SubCell"/>
</dbReference>
<gene>
    <name evidence="11" type="ORF">TUM18999_17200</name>
    <name evidence="12" type="ORF">TUM20286_13250</name>
</gene>
<evidence type="ECO:0000256" key="3">
    <source>
        <dbReference type="ARBA" id="ARBA00022475"/>
    </source>
</evidence>
<evidence type="ECO:0000256" key="5">
    <source>
        <dbReference type="ARBA" id="ARBA00022692"/>
    </source>
</evidence>
<feature type="compositionally biased region" description="Pro residues" evidence="9">
    <location>
        <begin position="177"/>
        <end position="188"/>
    </location>
</feature>
<keyword evidence="5" id="KW-0812">Transmembrane</keyword>
<sequence>MSLSLAWQTADWIRLLRNSPVTSSDPTLEAVVPASLERLEPLFGPSRVQSDAPPPATNLRLTLLGSFINADPARSSVIIRTEGEKPRRLHSGDELSPGVKLHAVYRDRVEIDRGGRLETLTFPRARLAAPGTPAMEAEPANDAVNDLGGLQEENTAELRERMEALRKQMEESGGLPPDLPPEQPPESE</sequence>